<dbReference type="EMBL" id="BSUN01000001">
    <property type="protein sequence ID" value="GMA36408.1"/>
    <property type="molecule type" value="Genomic_DNA"/>
</dbReference>
<feature type="transmembrane region" description="Helical" evidence="1">
    <location>
        <begin position="63"/>
        <end position="81"/>
    </location>
</feature>
<evidence type="ECO:0000313" key="2">
    <source>
        <dbReference type="EMBL" id="GMA36408.1"/>
    </source>
</evidence>
<reference evidence="3" key="1">
    <citation type="journal article" date="2019" name="Int. J. Syst. Evol. Microbiol.">
        <title>The Global Catalogue of Microorganisms (GCM) 10K type strain sequencing project: providing services to taxonomists for standard genome sequencing and annotation.</title>
        <authorList>
            <consortium name="The Broad Institute Genomics Platform"/>
            <consortium name="The Broad Institute Genome Sequencing Center for Infectious Disease"/>
            <person name="Wu L."/>
            <person name="Ma J."/>
        </authorList>
    </citation>
    <scope>NUCLEOTIDE SEQUENCE [LARGE SCALE GENOMIC DNA]</scope>
    <source>
        <strain evidence="3">NBRC 112299</strain>
    </source>
</reference>
<keyword evidence="1" id="KW-1133">Transmembrane helix</keyword>
<keyword evidence="1" id="KW-0812">Transmembrane</keyword>
<evidence type="ECO:0000256" key="1">
    <source>
        <dbReference type="SAM" id="Phobius"/>
    </source>
</evidence>
<dbReference type="Proteomes" id="UP001157125">
    <property type="component" value="Unassembled WGS sequence"/>
</dbReference>
<keyword evidence="1" id="KW-0472">Membrane</keyword>
<keyword evidence="3" id="KW-1185">Reference proteome</keyword>
<comment type="caution">
    <text evidence="2">The sequence shown here is derived from an EMBL/GenBank/DDBJ whole genome shotgun (WGS) entry which is preliminary data.</text>
</comment>
<organism evidence="2 3">
    <name type="scientific">Demequina litorisediminis</name>
    <dbReference type="NCBI Taxonomy" id="1849022"/>
    <lineage>
        <taxon>Bacteria</taxon>
        <taxon>Bacillati</taxon>
        <taxon>Actinomycetota</taxon>
        <taxon>Actinomycetes</taxon>
        <taxon>Micrococcales</taxon>
        <taxon>Demequinaceae</taxon>
        <taxon>Demequina</taxon>
    </lineage>
</organism>
<protein>
    <submittedName>
        <fullName evidence="2">Uncharacterized protein</fullName>
    </submittedName>
</protein>
<accession>A0ABQ6II64</accession>
<feature type="transmembrane region" description="Helical" evidence="1">
    <location>
        <begin position="34"/>
        <end position="56"/>
    </location>
</feature>
<proteinExistence type="predicted"/>
<gene>
    <name evidence="2" type="ORF">GCM10025876_26120</name>
</gene>
<evidence type="ECO:0000313" key="3">
    <source>
        <dbReference type="Proteomes" id="UP001157125"/>
    </source>
</evidence>
<name>A0ABQ6II64_9MICO</name>
<feature type="transmembrane region" description="Helical" evidence="1">
    <location>
        <begin position="146"/>
        <end position="167"/>
    </location>
</feature>
<feature type="transmembrane region" description="Helical" evidence="1">
    <location>
        <begin position="87"/>
        <end position="107"/>
    </location>
</feature>
<sequence length="169" mass="16911">MGGWRAAPAWMRALPPPPLSPDVEPMPPTVRRRWLPSVAAGLGFGAMGAVMYTSLYILVGQEVMAAAVVVGVLVGAGLRLGGRAEGWATGVVAAGIAVLSLLAGAVVGQACLDAITLPAPLATTVSAAIEAPVTAVAAYLSEPWGATVAVVLAVCGALVATLTFRAARE</sequence>